<dbReference type="GO" id="GO:0140359">
    <property type="term" value="F:ABC-type transporter activity"/>
    <property type="evidence" value="ECO:0007669"/>
    <property type="project" value="InterPro"/>
</dbReference>
<evidence type="ECO:0000256" key="2">
    <source>
        <dbReference type="ARBA" id="ARBA00022692"/>
    </source>
</evidence>
<dbReference type="AlphaFoldDB" id="A0A061ABV1"/>
<dbReference type="OrthoDB" id="2966568at2"/>
<keyword evidence="2 5" id="KW-0812">Transmembrane</keyword>
<reference evidence="8" key="1">
    <citation type="submission" date="2014-05" db="EMBL/GenBank/DDBJ databases">
        <authorList>
            <person name="Kube M."/>
        </authorList>
    </citation>
    <scope>NUCLEOTIDE SEQUENCE [LARGE SCALE GENOMIC DNA]</scope>
</reference>
<keyword evidence="3 5" id="KW-1133">Transmembrane helix</keyword>
<feature type="transmembrane region" description="Helical" evidence="5">
    <location>
        <begin position="95"/>
        <end position="116"/>
    </location>
</feature>
<evidence type="ECO:0000313" key="7">
    <source>
        <dbReference type="EMBL" id="CDR30889.1"/>
    </source>
</evidence>
<feature type="transmembrane region" description="Helical" evidence="5">
    <location>
        <begin position="50"/>
        <end position="70"/>
    </location>
</feature>
<dbReference type="Pfam" id="PF01061">
    <property type="entry name" value="ABC2_membrane"/>
    <property type="match status" value="1"/>
</dbReference>
<dbReference type="InterPro" id="IPR013525">
    <property type="entry name" value="ABC2_TM"/>
</dbReference>
<dbReference type="RefSeq" id="WP_045749377.1">
    <property type="nucleotide sequence ID" value="NZ_FUZK01000001.1"/>
</dbReference>
<feature type="transmembrane region" description="Helical" evidence="5">
    <location>
        <begin position="123"/>
        <end position="145"/>
    </location>
</feature>
<feature type="transmembrane region" description="Helical" evidence="5">
    <location>
        <begin position="211"/>
        <end position="231"/>
    </location>
</feature>
<evidence type="ECO:0000313" key="8">
    <source>
        <dbReference type="Proteomes" id="UP000032434"/>
    </source>
</evidence>
<keyword evidence="4 5" id="KW-0472">Membrane</keyword>
<feature type="domain" description="ABC-2 type transporter transmembrane" evidence="6">
    <location>
        <begin position="17"/>
        <end position="193"/>
    </location>
</feature>
<dbReference type="Proteomes" id="UP000032434">
    <property type="component" value="Chromosome 1"/>
</dbReference>
<accession>A0A061ABV1</accession>
<dbReference type="EMBL" id="LK028559">
    <property type="protein sequence ID" value="CDR30889.1"/>
    <property type="molecule type" value="Genomic_DNA"/>
</dbReference>
<dbReference type="STRING" id="35623.Aocu_08160"/>
<organism evidence="7 8">
    <name type="scientific">Acholeplasma oculi</name>
    <dbReference type="NCBI Taxonomy" id="35623"/>
    <lineage>
        <taxon>Bacteria</taxon>
        <taxon>Bacillati</taxon>
        <taxon>Mycoplasmatota</taxon>
        <taxon>Mollicutes</taxon>
        <taxon>Acholeplasmatales</taxon>
        <taxon>Acholeplasmataceae</taxon>
        <taxon>Acholeplasma</taxon>
    </lineage>
</organism>
<dbReference type="InParanoid" id="A0A061ABV1"/>
<dbReference type="GO" id="GO:0016020">
    <property type="term" value="C:membrane"/>
    <property type="evidence" value="ECO:0007669"/>
    <property type="project" value="UniProtKB-SubCell"/>
</dbReference>
<evidence type="ECO:0000259" key="6">
    <source>
        <dbReference type="Pfam" id="PF01061"/>
    </source>
</evidence>
<proteinExistence type="predicted"/>
<evidence type="ECO:0000256" key="5">
    <source>
        <dbReference type="SAM" id="Phobius"/>
    </source>
</evidence>
<gene>
    <name evidence="7" type="ORF">Aocu_08160</name>
</gene>
<sequence length="244" mass="28421">MTRMLFLIQSELVRLNKYKVTLVSFLVALVWFLLLFFIEDKNLLNQMLPFIITVDATMMSILFIGSVMFFEKSEQTVSTILVTPTTYHEQILSKVISNTVHMMLSSLLILLVFYFLRGVTMNLFIMIPVLIISIFLHSLLGFVFSYHSKDFTSMLMLAMMYSFIFLIPSVLYQFNIFFTETFWKYILILSPSQAASYLMEWGFSGVIEIETIVSLIYLVSLSILGYIFYVFPKYKYYAVKQSGV</sequence>
<comment type="subcellular location">
    <subcellularLocation>
        <location evidence="1">Membrane</location>
        <topology evidence="1">Multi-pass membrane protein</topology>
    </subcellularLocation>
</comment>
<dbReference type="KEGG" id="aoc:Aocu_08160"/>
<keyword evidence="8" id="KW-1185">Reference proteome</keyword>
<evidence type="ECO:0000256" key="1">
    <source>
        <dbReference type="ARBA" id="ARBA00004141"/>
    </source>
</evidence>
<evidence type="ECO:0000256" key="4">
    <source>
        <dbReference type="ARBA" id="ARBA00023136"/>
    </source>
</evidence>
<evidence type="ECO:0000256" key="3">
    <source>
        <dbReference type="ARBA" id="ARBA00022989"/>
    </source>
</evidence>
<dbReference type="HOGENOM" id="CLU_1136123_0_0_14"/>
<protein>
    <submittedName>
        <fullName evidence="7">ABC-2 type transporter</fullName>
    </submittedName>
</protein>
<dbReference type="PATRIC" id="fig|35623.3.peg.816"/>
<feature type="transmembrane region" description="Helical" evidence="5">
    <location>
        <begin position="20"/>
        <end position="38"/>
    </location>
</feature>
<name>A0A061ABV1_9MOLU</name>
<feature type="transmembrane region" description="Helical" evidence="5">
    <location>
        <begin position="151"/>
        <end position="170"/>
    </location>
</feature>